<dbReference type="AlphaFoldDB" id="A0AAW1GAL8"/>
<dbReference type="PANTHER" id="PTHR43108:SF6">
    <property type="entry name" value="N-SULPHOGLUCOSAMINE SULPHOHYDROLASE"/>
    <property type="match status" value="1"/>
</dbReference>
<dbReference type="Proteomes" id="UP001458880">
    <property type="component" value="Unassembled WGS sequence"/>
</dbReference>
<organism evidence="2 3">
    <name type="scientific">Popillia japonica</name>
    <name type="common">Japanese beetle</name>
    <dbReference type="NCBI Taxonomy" id="7064"/>
    <lineage>
        <taxon>Eukaryota</taxon>
        <taxon>Metazoa</taxon>
        <taxon>Ecdysozoa</taxon>
        <taxon>Arthropoda</taxon>
        <taxon>Hexapoda</taxon>
        <taxon>Insecta</taxon>
        <taxon>Pterygota</taxon>
        <taxon>Neoptera</taxon>
        <taxon>Endopterygota</taxon>
        <taxon>Coleoptera</taxon>
        <taxon>Polyphaga</taxon>
        <taxon>Scarabaeiformia</taxon>
        <taxon>Scarabaeidae</taxon>
        <taxon>Rutelinae</taxon>
        <taxon>Popillia</taxon>
    </lineage>
</organism>
<dbReference type="Gene3D" id="3.40.720.10">
    <property type="entry name" value="Alkaline Phosphatase, subunit A"/>
    <property type="match status" value="1"/>
</dbReference>
<evidence type="ECO:0000256" key="1">
    <source>
        <dbReference type="ARBA" id="ARBA00008779"/>
    </source>
</evidence>
<keyword evidence="3" id="KW-1185">Reference proteome</keyword>
<evidence type="ECO:0000313" key="3">
    <source>
        <dbReference type="Proteomes" id="UP001458880"/>
    </source>
</evidence>
<protein>
    <submittedName>
        <fullName evidence="2">Sulfatase</fullName>
    </submittedName>
</protein>
<dbReference type="PANTHER" id="PTHR43108">
    <property type="entry name" value="N-ACETYLGLUCOSAMINE-6-SULFATASE FAMILY MEMBER"/>
    <property type="match status" value="1"/>
</dbReference>
<accession>A0AAW1GAL8</accession>
<comment type="similarity">
    <text evidence="1">Belongs to the sulfatase family.</text>
</comment>
<name>A0AAW1GAL8_POPJA</name>
<comment type="caution">
    <text evidence="2">The sequence shown here is derived from an EMBL/GenBank/DDBJ whole genome shotgun (WGS) entry which is preliminary data.</text>
</comment>
<feature type="non-terminal residue" evidence="2">
    <location>
        <position position="1"/>
    </location>
</feature>
<evidence type="ECO:0000313" key="2">
    <source>
        <dbReference type="EMBL" id="KAK9659729.1"/>
    </source>
</evidence>
<proteinExistence type="inferred from homology"/>
<dbReference type="InterPro" id="IPR017850">
    <property type="entry name" value="Alkaline_phosphatase_core_sf"/>
</dbReference>
<dbReference type="EMBL" id="JASPKY010005449">
    <property type="protein sequence ID" value="KAK9659729.1"/>
    <property type="molecule type" value="Genomic_DNA"/>
</dbReference>
<gene>
    <name evidence="2" type="ORF">QE152_g41590</name>
</gene>
<reference evidence="2 3" key="1">
    <citation type="journal article" date="2024" name="BMC Genomics">
        <title>De novo assembly and annotation of Popillia japonica's genome with initial clues to its potential as an invasive pest.</title>
        <authorList>
            <person name="Cucini C."/>
            <person name="Boschi S."/>
            <person name="Funari R."/>
            <person name="Cardaioli E."/>
            <person name="Iannotti N."/>
            <person name="Marturano G."/>
            <person name="Paoli F."/>
            <person name="Bruttini M."/>
            <person name="Carapelli A."/>
            <person name="Frati F."/>
            <person name="Nardi F."/>
        </authorList>
    </citation>
    <scope>NUCLEOTIDE SEQUENCE [LARGE SCALE GENOMIC DNA]</scope>
    <source>
        <strain evidence="2">DMR45628</strain>
    </source>
</reference>
<dbReference type="SUPFAM" id="SSF53649">
    <property type="entry name" value="Alkaline phosphatase-like"/>
    <property type="match status" value="1"/>
</dbReference>
<sequence>SNTTEGKYVKQQGYATTLITDYAIDFLDNRHKEQPFCLLVHHKAPHRNWMPEPQYLNLYEDVEFPLPDTFYDDYSTRTSSAHTQESFPCLIHSTTITVPELLRRTLKRCLSKKTPELLRRTLKRCLSKKT</sequence>